<accession>A0AAW0PGV5</accession>
<evidence type="ECO:0000256" key="5">
    <source>
        <dbReference type="PIRSR" id="PIRSR613078-2"/>
    </source>
</evidence>
<reference evidence="7" key="1">
    <citation type="submission" date="2024-04" db="EMBL/GenBank/DDBJ databases">
        <title>Salinicola lusitanus LLJ914,a marine bacterium isolated from the Okinawa Trough.</title>
        <authorList>
            <person name="Li J."/>
        </authorList>
    </citation>
    <scope>NUCLEOTIDE SEQUENCE [LARGE SCALE GENOMIC DNA]</scope>
</reference>
<sequence length="156" mass="17651">MNHHCVLSAPQLVELRSSSYTLSSQDLLLLSELGTQSTYNLVSTHPVYADTEAMWVKCLAQGHKRQSTPVVPLSLRRYKKPGRVIWCSLSVVCPCAPEQLKHRGDRMTAVHRLVIVRHGESQWNQENRFCGWFDAELSEKGVEEARRGAQAIKRPA</sequence>
<evidence type="ECO:0000313" key="6">
    <source>
        <dbReference type="EMBL" id="KAK7916418.1"/>
    </source>
</evidence>
<organism evidence="6 7">
    <name type="scientific">Mugilogobius chulae</name>
    <name type="common">yellowstripe goby</name>
    <dbReference type="NCBI Taxonomy" id="88201"/>
    <lineage>
        <taxon>Eukaryota</taxon>
        <taxon>Metazoa</taxon>
        <taxon>Chordata</taxon>
        <taxon>Craniata</taxon>
        <taxon>Vertebrata</taxon>
        <taxon>Euteleostomi</taxon>
        <taxon>Actinopterygii</taxon>
        <taxon>Neopterygii</taxon>
        <taxon>Teleostei</taxon>
        <taxon>Neoteleostei</taxon>
        <taxon>Acanthomorphata</taxon>
        <taxon>Gobiaria</taxon>
        <taxon>Gobiiformes</taxon>
        <taxon>Gobioidei</taxon>
        <taxon>Gobiidae</taxon>
        <taxon>Gobionellinae</taxon>
        <taxon>Mugilogobius</taxon>
    </lineage>
</organism>
<keyword evidence="4" id="KW-0413">Isomerase</keyword>
<evidence type="ECO:0000256" key="1">
    <source>
        <dbReference type="ARBA" id="ARBA00000505"/>
    </source>
</evidence>
<gene>
    <name evidence="6" type="ORF">WMY93_012179</name>
</gene>
<dbReference type="GO" id="GO:0006096">
    <property type="term" value="P:glycolytic process"/>
    <property type="evidence" value="ECO:0007669"/>
    <property type="project" value="UniProtKB-KW"/>
</dbReference>
<evidence type="ECO:0000256" key="4">
    <source>
        <dbReference type="ARBA" id="ARBA00023235"/>
    </source>
</evidence>
<dbReference type="AlphaFoldDB" id="A0AAW0PGV5"/>
<evidence type="ECO:0008006" key="8">
    <source>
        <dbReference type="Google" id="ProtNLM"/>
    </source>
</evidence>
<keyword evidence="3" id="KW-0324">Glycolysis</keyword>
<keyword evidence="7" id="KW-1185">Reference proteome</keyword>
<dbReference type="EMBL" id="JBBPFD010000008">
    <property type="protein sequence ID" value="KAK7916418.1"/>
    <property type="molecule type" value="Genomic_DNA"/>
</dbReference>
<proteinExistence type="inferred from homology"/>
<comment type="caution">
    <text evidence="6">The sequence shown here is derived from an EMBL/GenBank/DDBJ whole genome shotgun (WGS) entry which is preliminary data.</text>
</comment>
<evidence type="ECO:0000313" key="7">
    <source>
        <dbReference type="Proteomes" id="UP001460270"/>
    </source>
</evidence>
<dbReference type="InterPro" id="IPR013078">
    <property type="entry name" value="His_Pase_superF_clade-1"/>
</dbReference>
<dbReference type="GO" id="GO:0004082">
    <property type="term" value="F:bisphosphoglycerate mutase activity"/>
    <property type="evidence" value="ECO:0007669"/>
    <property type="project" value="UniProtKB-EC"/>
</dbReference>
<name>A0AAW0PGV5_9GOBI</name>
<dbReference type="Gene3D" id="3.40.50.1240">
    <property type="entry name" value="Phosphoglycerate mutase-like"/>
    <property type="match status" value="1"/>
</dbReference>
<dbReference type="SUPFAM" id="SSF53254">
    <property type="entry name" value="Phosphoglycerate mutase-like"/>
    <property type="match status" value="1"/>
</dbReference>
<dbReference type="Proteomes" id="UP001460270">
    <property type="component" value="Unassembled WGS sequence"/>
</dbReference>
<feature type="binding site" evidence="5">
    <location>
        <begin position="117"/>
        <end position="124"/>
    </location>
    <ligand>
        <name>substrate</name>
    </ligand>
</feature>
<dbReference type="PROSITE" id="PS00175">
    <property type="entry name" value="PG_MUTASE"/>
    <property type="match status" value="1"/>
</dbReference>
<evidence type="ECO:0000256" key="3">
    <source>
        <dbReference type="ARBA" id="ARBA00023152"/>
    </source>
</evidence>
<dbReference type="InterPro" id="IPR005952">
    <property type="entry name" value="Phosphogly_mut1"/>
</dbReference>
<dbReference type="InterPro" id="IPR001345">
    <property type="entry name" value="PG/BPGM_mutase_AS"/>
</dbReference>
<dbReference type="PANTHER" id="PTHR11931">
    <property type="entry name" value="PHOSPHOGLYCERATE MUTASE"/>
    <property type="match status" value="1"/>
</dbReference>
<comment type="catalytic activity">
    <reaction evidence="1">
        <text>(2R)-3-phospho-glyceroyl phosphate = (2R)-2,3-bisphosphoglycerate + H(+)</text>
        <dbReference type="Rhea" id="RHEA:17765"/>
        <dbReference type="ChEBI" id="CHEBI:15378"/>
        <dbReference type="ChEBI" id="CHEBI:57604"/>
        <dbReference type="ChEBI" id="CHEBI:58248"/>
        <dbReference type="EC" id="5.4.2.4"/>
    </reaction>
</comment>
<protein>
    <recommendedName>
        <fullName evidence="8">Phosphoglycerate mutase (2,3-diphosphoglycerate-dependent)</fullName>
    </recommendedName>
</protein>
<comment type="similarity">
    <text evidence="2">Belongs to the phosphoglycerate mutase family. BPG-dependent PGAM subfamily.</text>
</comment>
<dbReference type="CDD" id="cd07067">
    <property type="entry name" value="HP_PGM_like"/>
    <property type="match status" value="1"/>
</dbReference>
<dbReference type="Pfam" id="PF00300">
    <property type="entry name" value="His_Phos_1"/>
    <property type="match status" value="1"/>
</dbReference>
<evidence type="ECO:0000256" key="2">
    <source>
        <dbReference type="ARBA" id="ARBA00006717"/>
    </source>
</evidence>
<dbReference type="InterPro" id="IPR029033">
    <property type="entry name" value="His_PPase_superfam"/>
</dbReference>